<keyword evidence="9" id="KW-0046">Antibiotic resistance</keyword>
<comment type="caution">
    <text evidence="11">The sequence shown here is derived from an EMBL/GenBank/DDBJ whole genome shotgun (WGS) entry which is preliminary data.</text>
</comment>
<evidence type="ECO:0000256" key="8">
    <source>
        <dbReference type="ARBA" id="ARBA00023136"/>
    </source>
</evidence>
<evidence type="ECO:0000256" key="5">
    <source>
        <dbReference type="ARBA" id="ARBA00022475"/>
    </source>
</evidence>
<gene>
    <name evidence="11" type="ORF">MOZ60_02335</name>
</gene>
<feature type="transmembrane region" description="Helical" evidence="10">
    <location>
        <begin position="62"/>
        <end position="95"/>
    </location>
</feature>
<dbReference type="RefSeq" id="WP_370595501.1">
    <property type="nucleotide sequence ID" value="NZ_JALBUR010000003.1"/>
</dbReference>
<keyword evidence="12" id="KW-1185">Reference proteome</keyword>
<dbReference type="NCBIfam" id="TIGR00797">
    <property type="entry name" value="matE"/>
    <property type="match status" value="1"/>
</dbReference>
<evidence type="ECO:0000256" key="9">
    <source>
        <dbReference type="ARBA" id="ARBA00023251"/>
    </source>
</evidence>
<dbReference type="Pfam" id="PF01554">
    <property type="entry name" value="MatE"/>
    <property type="match status" value="2"/>
</dbReference>
<keyword evidence="5" id="KW-1003">Cell membrane</keyword>
<dbReference type="PANTHER" id="PTHR43823">
    <property type="entry name" value="SPORULATION PROTEIN YKVU"/>
    <property type="match status" value="1"/>
</dbReference>
<keyword evidence="8 10" id="KW-0472">Membrane</keyword>
<dbReference type="AlphaFoldDB" id="A0AB35U022"/>
<evidence type="ECO:0000256" key="1">
    <source>
        <dbReference type="ARBA" id="ARBA00004651"/>
    </source>
</evidence>
<keyword evidence="7 10" id="KW-1133">Transmembrane helix</keyword>
<feature type="transmembrane region" description="Helical" evidence="10">
    <location>
        <begin position="251"/>
        <end position="276"/>
    </location>
</feature>
<evidence type="ECO:0000256" key="3">
    <source>
        <dbReference type="ARBA" id="ARBA00022106"/>
    </source>
</evidence>
<evidence type="ECO:0000256" key="7">
    <source>
        <dbReference type="ARBA" id="ARBA00022989"/>
    </source>
</evidence>
<dbReference type="EMBL" id="JALBUR010000003">
    <property type="protein sequence ID" value="MDX8418928.1"/>
    <property type="molecule type" value="Genomic_DNA"/>
</dbReference>
<evidence type="ECO:0000313" key="11">
    <source>
        <dbReference type="EMBL" id="MDX8418928.1"/>
    </source>
</evidence>
<feature type="transmembrane region" description="Helical" evidence="10">
    <location>
        <begin position="282"/>
        <end position="304"/>
    </location>
</feature>
<dbReference type="InterPro" id="IPR045070">
    <property type="entry name" value="MATE_MepA-like"/>
</dbReference>
<feature type="transmembrane region" description="Helical" evidence="10">
    <location>
        <begin position="331"/>
        <end position="357"/>
    </location>
</feature>
<feature type="transmembrane region" description="Helical" evidence="10">
    <location>
        <begin position="107"/>
        <end position="129"/>
    </location>
</feature>
<dbReference type="PIRSF" id="PIRSF006603">
    <property type="entry name" value="DinF"/>
    <property type="match status" value="1"/>
</dbReference>
<dbReference type="Proteomes" id="UP001286174">
    <property type="component" value="Unassembled WGS sequence"/>
</dbReference>
<evidence type="ECO:0000313" key="12">
    <source>
        <dbReference type="Proteomes" id="UP001286174"/>
    </source>
</evidence>
<name>A0AB35U022_9FIRM</name>
<reference evidence="11 12" key="1">
    <citation type="submission" date="2022-03" db="EMBL/GenBank/DDBJ databases">
        <title>Novel taxa within the pig intestine.</title>
        <authorList>
            <person name="Wylensek D."/>
            <person name="Bishof K."/>
            <person name="Afrizal A."/>
            <person name="Clavel T."/>
        </authorList>
    </citation>
    <scope>NUCLEOTIDE SEQUENCE [LARGE SCALE GENOMIC DNA]</scope>
    <source>
        <strain evidence="11 12">CLA-KB-P133</strain>
    </source>
</reference>
<dbReference type="InterPro" id="IPR048279">
    <property type="entry name" value="MdtK-like"/>
</dbReference>
<dbReference type="GO" id="GO:0046677">
    <property type="term" value="P:response to antibiotic"/>
    <property type="evidence" value="ECO:0007669"/>
    <property type="project" value="UniProtKB-KW"/>
</dbReference>
<comment type="subcellular location">
    <subcellularLocation>
        <location evidence="1">Cell membrane</location>
        <topology evidence="1">Multi-pass membrane protein</topology>
    </subcellularLocation>
</comment>
<dbReference type="InterPro" id="IPR051327">
    <property type="entry name" value="MATE_MepA_subfamily"/>
</dbReference>
<proteinExistence type="inferred from homology"/>
<dbReference type="GO" id="GO:0015297">
    <property type="term" value="F:antiporter activity"/>
    <property type="evidence" value="ECO:0007669"/>
    <property type="project" value="InterPro"/>
</dbReference>
<feature type="transmembrane region" description="Helical" evidence="10">
    <location>
        <begin position="208"/>
        <end position="228"/>
    </location>
</feature>
<protein>
    <recommendedName>
        <fullName evidence="3">Multidrug export protein MepA</fullName>
    </recommendedName>
</protein>
<evidence type="ECO:0000256" key="4">
    <source>
        <dbReference type="ARBA" id="ARBA00022448"/>
    </source>
</evidence>
<feature type="transmembrane region" description="Helical" evidence="10">
    <location>
        <begin position="437"/>
        <end position="455"/>
    </location>
</feature>
<dbReference type="GO" id="GO:0042910">
    <property type="term" value="F:xenobiotic transmembrane transporter activity"/>
    <property type="evidence" value="ECO:0007669"/>
    <property type="project" value="InterPro"/>
</dbReference>
<dbReference type="PANTHER" id="PTHR43823:SF3">
    <property type="entry name" value="MULTIDRUG EXPORT PROTEIN MEPA"/>
    <property type="match status" value="1"/>
</dbReference>
<evidence type="ECO:0000256" key="2">
    <source>
        <dbReference type="ARBA" id="ARBA00008417"/>
    </source>
</evidence>
<evidence type="ECO:0000256" key="10">
    <source>
        <dbReference type="SAM" id="Phobius"/>
    </source>
</evidence>
<feature type="transmembrane region" description="Helical" evidence="10">
    <location>
        <begin position="363"/>
        <end position="381"/>
    </location>
</feature>
<feature type="transmembrane region" description="Helical" evidence="10">
    <location>
        <begin position="26"/>
        <end position="47"/>
    </location>
</feature>
<evidence type="ECO:0000256" key="6">
    <source>
        <dbReference type="ARBA" id="ARBA00022692"/>
    </source>
</evidence>
<feature type="transmembrane region" description="Helical" evidence="10">
    <location>
        <begin position="149"/>
        <end position="170"/>
    </location>
</feature>
<accession>A0AB35U022</accession>
<comment type="similarity">
    <text evidence="2">Belongs to the multi antimicrobial extrusion (MATE) (TC 2.A.66.1) family. MepA subfamily.</text>
</comment>
<dbReference type="GO" id="GO:0005886">
    <property type="term" value="C:plasma membrane"/>
    <property type="evidence" value="ECO:0007669"/>
    <property type="project" value="UniProtKB-SubCell"/>
</dbReference>
<organism evidence="11 12">
    <name type="scientific">Grylomicrobium aquisgranensis</name>
    <dbReference type="NCBI Taxonomy" id="2926318"/>
    <lineage>
        <taxon>Bacteria</taxon>
        <taxon>Bacillati</taxon>
        <taxon>Bacillota</taxon>
        <taxon>Erysipelotrichia</taxon>
        <taxon>Erysipelotrichales</taxon>
        <taxon>Erysipelotrichaceae</taxon>
        <taxon>Grylomicrobium</taxon>
    </lineage>
</organism>
<keyword evidence="6 10" id="KW-0812">Transmembrane</keyword>
<sequence>MNNRKRYTFGVMKTDEIFASGKMSSVIWKMAVPAIAAQLVNLLYSIVDRIYIGHIPDIGTTALAGVGVCNAIIILISAFAMITGGGCAPLASIALGSGRKKRASQMMNNGFVIIMVLGVILMVIFGLTIDPMLRLVGASDATLPYAHTYLSIYLLGTLFVMAAIGMNPFLNVQGHPGLAMSTVILGAVLNIVLDPVFMFGFGMGVAGAAWATILSQFASALWIILFLVSKKSSLRLCFADMKPNREIMHKIFALGISPFVMASTESIIGFVMNGILVKYGDLYVSVLTIMSSCMQMIAVPLNGFQNGASPVISYNYGHGSPDRVKEGFKVIFLNMTLFNCFMSLMMIFFPGFFAALFTSDATLIAGVQKAMPLFMAGMTVFGMQRACQTMFVALNQPGVSLFIALLRKIFLLVPLAFLFSHFFGAMGVFGAEAAADAFAAITCILLFRHIFPGVLQKMKVQQA</sequence>
<dbReference type="CDD" id="cd13143">
    <property type="entry name" value="MATE_MepA_like"/>
    <property type="match status" value="1"/>
</dbReference>
<feature type="transmembrane region" description="Helical" evidence="10">
    <location>
        <begin position="182"/>
        <end position="202"/>
    </location>
</feature>
<keyword evidence="4" id="KW-0813">Transport</keyword>
<dbReference type="InterPro" id="IPR002528">
    <property type="entry name" value="MATE_fam"/>
</dbReference>